<dbReference type="VEuPathDB" id="FungiDB:RhiirA1_401007"/>
<sequence>MHPCEYSTLASPPPQYSNLRVLKLFIDLYYDDFGTYRNGYHSLGRVYVQLGNMPFDARKYLCNHFVLGFVPFSGHFEDFIRPFIEDMKQLERGTLMNVQGTDYWVIADLGCVTADLPQGNDLAGVKCHGALRGCRTCLVAKENSTDIMLDIASVSRYHHITDTQFECIFTASTIKQQNDLAKEYGLRTRLPIFDQLQRE</sequence>
<accession>A0A2N1M5W6</accession>
<proteinExistence type="predicted"/>
<dbReference type="AlphaFoldDB" id="A0A2N1M5W6"/>
<reference evidence="1 2" key="2">
    <citation type="submission" date="2017-10" db="EMBL/GenBank/DDBJ databases">
        <title>Extensive intraspecific genome diversity in a model arbuscular mycorrhizal fungus.</title>
        <authorList>
            <person name="Chen E.C.H."/>
            <person name="Morin E."/>
            <person name="Baudet D."/>
            <person name="Noel J."/>
            <person name="Ndikumana S."/>
            <person name="Charron P."/>
            <person name="St-Onge C."/>
            <person name="Giorgi J."/>
            <person name="Grigoriev I.V."/>
            <person name="Roux C."/>
            <person name="Martin F.M."/>
            <person name="Corradi N."/>
        </authorList>
    </citation>
    <scope>NUCLEOTIDE SEQUENCE [LARGE SCALE GENOMIC DNA]</scope>
    <source>
        <strain evidence="1 2">C2</strain>
    </source>
</reference>
<dbReference type="Proteomes" id="UP000233469">
    <property type="component" value="Unassembled WGS sequence"/>
</dbReference>
<name>A0A2N1M5W6_9GLOM</name>
<comment type="caution">
    <text evidence="1">The sequence shown here is derived from an EMBL/GenBank/DDBJ whole genome shotgun (WGS) entry which is preliminary data.</text>
</comment>
<evidence type="ECO:0000313" key="1">
    <source>
        <dbReference type="EMBL" id="PKK57036.1"/>
    </source>
</evidence>
<gene>
    <name evidence="1" type="ORF">RhiirC2_721485</name>
</gene>
<reference evidence="1 2" key="1">
    <citation type="submission" date="2016-04" db="EMBL/GenBank/DDBJ databases">
        <title>Genome analyses suggest a sexual origin of heterokaryosis in a supposedly ancient asexual fungus.</title>
        <authorList>
            <person name="Ropars J."/>
            <person name="Sedzielewska K."/>
            <person name="Noel J."/>
            <person name="Charron P."/>
            <person name="Farinelli L."/>
            <person name="Marton T."/>
            <person name="Kruger M."/>
            <person name="Pelin A."/>
            <person name="Brachmann A."/>
            <person name="Corradi N."/>
        </authorList>
    </citation>
    <scope>NUCLEOTIDE SEQUENCE [LARGE SCALE GENOMIC DNA]</scope>
    <source>
        <strain evidence="1 2">C2</strain>
    </source>
</reference>
<dbReference type="EMBL" id="LLXL01004818">
    <property type="protein sequence ID" value="PKK57036.1"/>
    <property type="molecule type" value="Genomic_DNA"/>
</dbReference>
<protein>
    <submittedName>
        <fullName evidence="1">Uncharacterized protein</fullName>
    </submittedName>
</protein>
<evidence type="ECO:0000313" key="2">
    <source>
        <dbReference type="Proteomes" id="UP000233469"/>
    </source>
</evidence>
<organism evidence="1 2">
    <name type="scientific">Rhizophagus irregularis</name>
    <dbReference type="NCBI Taxonomy" id="588596"/>
    <lineage>
        <taxon>Eukaryota</taxon>
        <taxon>Fungi</taxon>
        <taxon>Fungi incertae sedis</taxon>
        <taxon>Mucoromycota</taxon>
        <taxon>Glomeromycotina</taxon>
        <taxon>Glomeromycetes</taxon>
        <taxon>Glomerales</taxon>
        <taxon>Glomeraceae</taxon>
        <taxon>Rhizophagus</taxon>
    </lineage>
</organism>